<evidence type="ECO:0000313" key="2">
    <source>
        <dbReference type="Proteomes" id="UP000026249"/>
    </source>
</evidence>
<dbReference type="RefSeq" id="WP_035258429.1">
    <property type="nucleotide sequence ID" value="NZ_JFKE01000003.1"/>
</dbReference>
<keyword evidence="2" id="KW-1185">Reference proteome</keyword>
<evidence type="ECO:0000313" key="1">
    <source>
        <dbReference type="EMBL" id="KAJ56176.1"/>
    </source>
</evidence>
<comment type="caution">
    <text evidence="1">The sequence shown here is derived from an EMBL/GenBank/DDBJ whole genome shotgun (WGS) entry which is preliminary data.</text>
</comment>
<accession>A0A037ZMV7</accession>
<gene>
    <name evidence="1" type="ORF">ACMU_10515</name>
</gene>
<protein>
    <submittedName>
        <fullName evidence="1">Uncharacterized protein</fullName>
    </submittedName>
</protein>
<dbReference type="Proteomes" id="UP000026249">
    <property type="component" value="Unassembled WGS sequence"/>
</dbReference>
<organism evidence="1 2">
    <name type="scientific">Actibacterium mucosum KCTC 23349</name>
    <dbReference type="NCBI Taxonomy" id="1454373"/>
    <lineage>
        <taxon>Bacteria</taxon>
        <taxon>Pseudomonadati</taxon>
        <taxon>Pseudomonadota</taxon>
        <taxon>Alphaproteobacteria</taxon>
        <taxon>Rhodobacterales</taxon>
        <taxon>Roseobacteraceae</taxon>
        <taxon>Actibacterium</taxon>
    </lineage>
</organism>
<proteinExistence type="predicted"/>
<name>A0A037ZMV7_9RHOB</name>
<dbReference type="EMBL" id="JFKE01000003">
    <property type="protein sequence ID" value="KAJ56176.1"/>
    <property type="molecule type" value="Genomic_DNA"/>
</dbReference>
<reference evidence="1 2" key="1">
    <citation type="submission" date="2014-03" db="EMBL/GenBank/DDBJ databases">
        <title>Draft Genome Sequence of Actibacterium mucosum KCTC 23349, a Marine Alphaproteobacterium with Complex Ionic Requirements Isolated from Mediterranean Seawater at Malvarrosa Beach, Valencia, Spain.</title>
        <authorList>
            <person name="Arahal D.R."/>
            <person name="Shao Z."/>
            <person name="Lai Q."/>
            <person name="Pujalte M.J."/>
        </authorList>
    </citation>
    <scope>NUCLEOTIDE SEQUENCE [LARGE SCALE GENOMIC DNA]</scope>
    <source>
        <strain evidence="1 2">KCTC 23349</strain>
    </source>
</reference>
<dbReference type="OrthoDB" id="1853779at2"/>
<dbReference type="STRING" id="1454373.ACMU_10515"/>
<sequence>MAQDDIEGTADRDGVVGIERSPFGLPREQLADWLSHDPEGLARMAADVIRQGGATPMPQFQTARGGLKGLSDQLLGILIDRLQTPLTQILDIESGNFVTLDNEDKLLGWFERIFGPFYPTGKVIEKRHYAPVFDLRLGFNVDQTIKAAVTYKTEDKRSGSIVFKADGVASTLKFWRNVTVDDNFPAIPGDQQVALPVLMRFREYENHYQPTDKRYSATVLRVYEPIQSRPTDPYFTPINDVNWGNTGHPIGSGASKLNKTQTVVEGVSLENKLTLDLGDERSVEMTYTAEQNSTLAITLTSERSGHFWQEFGNNSEMIRRIDQVDDDKEETS</sequence>
<dbReference type="AlphaFoldDB" id="A0A037ZMV7"/>